<evidence type="ECO:0000256" key="2">
    <source>
        <dbReference type="ARBA" id="ARBA00022630"/>
    </source>
</evidence>
<dbReference type="InterPro" id="IPR017900">
    <property type="entry name" value="4Fe4S_Fe_S_CS"/>
</dbReference>
<dbReference type="PROSITE" id="PS00198">
    <property type="entry name" value="4FE4S_FER_1"/>
    <property type="match status" value="1"/>
</dbReference>
<accession>A0ABV9TCP3</accession>
<evidence type="ECO:0000256" key="4">
    <source>
        <dbReference type="ARBA" id="ARBA00022827"/>
    </source>
</evidence>
<organism evidence="10 11">
    <name type="scientific">Pseudofrancisella aestuarii</name>
    <dbReference type="NCBI Taxonomy" id="2670347"/>
    <lineage>
        <taxon>Bacteria</taxon>
        <taxon>Pseudomonadati</taxon>
        <taxon>Pseudomonadota</taxon>
        <taxon>Gammaproteobacteria</taxon>
        <taxon>Thiotrichales</taxon>
        <taxon>Francisellaceae</taxon>
        <taxon>Pseudofrancisella</taxon>
    </lineage>
</organism>
<evidence type="ECO:0000313" key="11">
    <source>
        <dbReference type="Proteomes" id="UP001595926"/>
    </source>
</evidence>
<dbReference type="EMBL" id="JBHSJH010000002">
    <property type="protein sequence ID" value="MFC4892567.1"/>
    <property type="molecule type" value="Genomic_DNA"/>
</dbReference>
<protein>
    <submittedName>
        <fullName evidence="10">FAD-binding and (Fe-S)-binding domain-containing protein</fullName>
    </submittedName>
</protein>
<dbReference type="InterPro" id="IPR016166">
    <property type="entry name" value="FAD-bd_PCMH"/>
</dbReference>
<evidence type="ECO:0000256" key="3">
    <source>
        <dbReference type="ARBA" id="ARBA00022723"/>
    </source>
</evidence>
<dbReference type="SUPFAM" id="SSF56176">
    <property type="entry name" value="FAD-binding/transporter-associated domain-like"/>
    <property type="match status" value="1"/>
</dbReference>
<dbReference type="Gene3D" id="3.30.70.2740">
    <property type="match status" value="1"/>
</dbReference>
<keyword evidence="3" id="KW-0479">Metal-binding</keyword>
<dbReference type="InterPro" id="IPR017896">
    <property type="entry name" value="4Fe4S_Fe-S-bd"/>
</dbReference>
<evidence type="ECO:0000256" key="1">
    <source>
        <dbReference type="ARBA" id="ARBA00001974"/>
    </source>
</evidence>
<feature type="domain" description="FAD-binding PCMH-type" evidence="9">
    <location>
        <begin position="51"/>
        <end position="283"/>
    </location>
</feature>
<evidence type="ECO:0000256" key="5">
    <source>
        <dbReference type="ARBA" id="ARBA00023002"/>
    </source>
</evidence>
<dbReference type="SUPFAM" id="SSF55103">
    <property type="entry name" value="FAD-linked oxidases, C-terminal domain"/>
    <property type="match status" value="1"/>
</dbReference>
<evidence type="ECO:0000256" key="7">
    <source>
        <dbReference type="ARBA" id="ARBA00023014"/>
    </source>
</evidence>
<dbReference type="Gene3D" id="3.30.465.10">
    <property type="match status" value="1"/>
</dbReference>
<feature type="domain" description="4Fe-4S ferredoxin-type" evidence="8">
    <location>
        <begin position="643"/>
        <end position="675"/>
    </location>
</feature>
<dbReference type="PROSITE" id="PS51387">
    <property type="entry name" value="FAD_PCMH"/>
    <property type="match status" value="1"/>
</dbReference>
<name>A0ABV9TCP3_9GAMM</name>
<dbReference type="InterPro" id="IPR036318">
    <property type="entry name" value="FAD-bd_PCMH-like_sf"/>
</dbReference>
<evidence type="ECO:0000256" key="6">
    <source>
        <dbReference type="ARBA" id="ARBA00023004"/>
    </source>
</evidence>
<gene>
    <name evidence="10" type="ORF">ACFPDQ_05840</name>
</gene>
<proteinExistence type="predicted"/>
<comment type="cofactor">
    <cofactor evidence="1">
        <name>FAD</name>
        <dbReference type="ChEBI" id="CHEBI:57692"/>
    </cofactor>
</comment>
<keyword evidence="4" id="KW-0274">FAD</keyword>
<dbReference type="Pfam" id="PF02913">
    <property type="entry name" value="FAD-oxidase_C"/>
    <property type="match status" value="1"/>
</dbReference>
<sequence>MQKQIPVLDKTNTLNVLVNSFIEDLKSKKFEGDIHSDYASRISSSIDNSIYIVVPELVLFPKVADDVKKVFELAAKSEYQDLKFSPRGAGTGTNGQSLCSGVMIDTSRYLNNILEINLDEEYVRVQPGVVLDQLNEALQDTEYFFAPNLSPSNRATLGGMANTDACGKGSRIYGRTSQHILGLECVLVDGTNLATKSIKLSDIKEGELTQIEKNIYSTIVEQIIDKYDQIEKDLPKLDRFLTGYNLAKTYDKTKNSVNLSYLISGSEGTLAFVSELKLKLTKKPKYKALFAISYLDFDVALRSARMLLSFDPSAIETVDGNIISLAKEDEIYHKIKHMLEKKRGFNVAAVNFVEFISQEEHVLHDKTARLEESLLAQGISFHFTEYKEEIESLWELRKKGVGLLGAMKGDKKPVPFMEDTAVPPEKLADYIKELTALLDSYGLKYGMFGHVDVGCLHVRPALDMNTEEDMKKIAKLTKEVNELVKKYGGLYWSEHGKGFRSEYVKDYFGEELYKSLEHIKKSFDPYNQLNPGKIAVPYGSSDKLVKVDGPFRGYGDSQVPEKMREQFSGAFNCNGNSQCLNYDSNTVICPSAKASRNWVYSPKGRSAILREWLKQLSAEGYSTVDKLDSIGIETAKNVPNDFSHQVYDSLDECLGCKACATACPIKVDIPHMKSEFLANYHSKYRRPKLDYVIKYSEAMLKVNMRMPRIFNDLFNTQLLKNSVPKLIGMVDTPSISMLNLRAELEKRKAPVFDLETFKTLSKEEKNKTVCVIQDVFTTVYDTDIALSLYDFLTSLGYKVYFAPFKINGKPAHVKGFLKYFKKKALKATSLYNQIAEAGIEMIGIDPAMTLVYRDEYVKLLGDEVKFKVKMIQEWLLSKLPEIAIAEENVGEEFTLFAHCTERSLSSVSLIQWQRIFRHFGYKMNVAKVGCCGMSGSFGHEAKHLETSKNIYNLSWKEEMTKVGLASAMVTGFSCRSQVKRIEGHRVRHPIEILYRNNKMSQKLLT</sequence>
<dbReference type="PANTHER" id="PTHR11748">
    <property type="entry name" value="D-LACTATE DEHYDROGENASE"/>
    <property type="match status" value="1"/>
</dbReference>
<dbReference type="InterPro" id="IPR016169">
    <property type="entry name" value="FAD-bd_PCMH_sub2"/>
</dbReference>
<comment type="caution">
    <text evidence="10">The sequence shown here is derived from an EMBL/GenBank/DDBJ whole genome shotgun (WGS) entry which is preliminary data.</text>
</comment>
<keyword evidence="5" id="KW-0560">Oxidoreductase</keyword>
<keyword evidence="7" id="KW-0411">Iron-sulfur</keyword>
<reference evidence="11" key="1">
    <citation type="journal article" date="2019" name="Int. J. Syst. Evol. Microbiol.">
        <title>The Global Catalogue of Microorganisms (GCM) 10K type strain sequencing project: providing services to taxonomists for standard genome sequencing and annotation.</title>
        <authorList>
            <consortium name="The Broad Institute Genomics Platform"/>
            <consortium name="The Broad Institute Genome Sequencing Center for Infectious Disease"/>
            <person name="Wu L."/>
            <person name="Ma J."/>
        </authorList>
    </citation>
    <scope>NUCLEOTIDE SEQUENCE [LARGE SCALE GENOMIC DNA]</scope>
    <source>
        <strain evidence="11">CGMCC 1.13718</strain>
    </source>
</reference>
<dbReference type="Proteomes" id="UP001595926">
    <property type="component" value="Unassembled WGS sequence"/>
</dbReference>
<keyword evidence="2" id="KW-0285">Flavoprotein</keyword>
<dbReference type="Pfam" id="PF13183">
    <property type="entry name" value="Fer4_8"/>
    <property type="match status" value="1"/>
</dbReference>
<dbReference type="Pfam" id="PF01565">
    <property type="entry name" value="FAD_binding_4"/>
    <property type="match status" value="1"/>
</dbReference>
<dbReference type="RefSeq" id="WP_119329939.1">
    <property type="nucleotide sequence ID" value="NZ_JBHSJH010000002.1"/>
</dbReference>
<dbReference type="PROSITE" id="PS51379">
    <property type="entry name" value="4FE4S_FER_2"/>
    <property type="match status" value="1"/>
</dbReference>
<evidence type="ECO:0000259" key="8">
    <source>
        <dbReference type="PROSITE" id="PS51379"/>
    </source>
</evidence>
<dbReference type="SUPFAM" id="SSF46548">
    <property type="entry name" value="alpha-helical ferredoxin"/>
    <property type="match status" value="1"/>
</dbReference>
<dbReference type="PANTHER" id="PTHR11748:SF119">
    <property type="entry name" value="D-2-HYDROXYGLUTARATE DEHYDROGENASE"/>
    <property type="match status" value="1"/>
</dbReference>
<dbReference type="InterPro" id="IPR004113">
    <property type="entry name" value="FAD-bd_oxidored_4_C"/>
</dbReference>
<keyword evidence="6" id="KW-0408">Iron</keyword>
<dbReference type="InterPro" id="IPR006094">
    <property type="entry name" value="Oxid_FAD_bind_N"/>
</dbReference>
<evidence type="ECO:0000259" key="9">
    <source>
        <dbReference type="PROSITE" id="PS51387"/>
    </source>
</evidence>
<dbReference type="InterPro" id="IPR016164">
    <property type="entry name" value="FAD-linked_Oxase-like_C"/>
</dbReference>
<keyword evidence="11" id="KW-1185">Reference proteome</keyword>
<evidence type="ECO:0000313" key="10">
    <source>
        <dbReference type="EMBL" id="MFC4892567.1"/>
    </source>
</evidence>